<feature type="transmembrane region" description="Helical" evidence="7">
    <location>
        <begin position="357"/>
        <end position="376"/>
    </location>
</feature>
<feature type="transmembrane region" description="Helical" evidence="7">
    <location>
        <begin position="326"/>
        <end position="345"/>
    </location>
</feature>
<feature type="transmembrane region" description="Helical" evidence="7">
    <location>
        <begin position="841"/>
        <end position="861"/>
    </location>
</feature>
<dbReference type="InterPro" id="IPR036188">
    <property type="entry name" value="FAD/NAD-bd_sf"/>
</dbReference>
<feature type="transmembrane region" description="Helical" evidence="7">
    <location>
        <begin position="780"/>
        <end position="801"/>
    </location>
</feature>
<dbReference type="Pfam" id="PF02852">
    <property type="entry name" value="Pyr_redox_dim"/>
    <property type="match status" value="1"/>
</dbReference>
<keyword evidence="4 7" id="KW-0812">Transmembrane</keyword>
<evidence type="ECO:0000313" key="9">
    <source>
        <dbReference type="EMBL" id="WMV31335.1"/>
    </source>
</evidence>
<comment type="similarity">
    <text evidence="2">Belongs to the YSL (TC 2.A.67.2) family.</text>
</comment>
<evidence type="ECO:0000313" key="10">
    <source>
        <dbReference type="Proteomes" id="UP001234989"/>
    </source>
</evidence>
<protein>
    <recommendedName>
        <fullName evidence="8">Pyridine nucleotide-disulphide oxidoreductase dimerisation domain-containing protein</fullName>
    </recommendedName>
</protein>
<keyword evidence="5 7" id="KW-1133">Transmembrane helix</keyword>
<dbReference type="PANTHER" id="PTHR31645:SF87">
    <property type="entry name" value="OLIGOPEPTIDE TRANSPORTER OPT FAMILY"/>
    <property type="match status" value="1"/>
</dbReference>
<evidence type="ECO:0000256" key="3">
    <source>
        <dbReference type="ARBA" id="ARBA00022448"/>
    </source>
</evidence>
<sequence>MPGFDPEISKLAQWILVNPRKIDYHTGVFATKITPAKDGRPVVIELTDAKTKEVKDTLEVNAALIATGRAPFTNCLGLENVPHLYCNGDANGKMTLAHAASAQGISVVEQVSGRDHVLNHLSIPAACFTHPEISMVGLTEVKTEFLSGLLCDEKPLRFCGLLVDNALIMFKFLRELVNNWRRILNTSTYSQIIPSMLIYRPDNGEILGVHIFGMHAADLIHEASNAIALGTSIQDIKFAVHAHPTLSEVLDELFKSAKLKELEKIQPGQMSRWDPVQKSDSRSRFECRIPIQVLDLRLELGVVAAGESSTENAFKDEYVPPWHKQITLRAMFTGFILSVVFNFIVCKLNLTTGVIPSLNVAAGLLGFAGIKSWTALTQKFGMLKQPFTRQENTVIQTCVVASSGIAFSSGTASYMLGMSPYIASQADAGNLPINTKNLAITWMLPYLLVVSFAGLFSIVALRKMMIMKYKLTYPSGTATAYLINCFHTPKGAELAKKQVGSLFKSFGFSFIFGAVQWIFARAEGCGFASLHTFGSQAYAKRLYFDFSSTYVGVGMLCPYMVNISLLTGAIVSWAFMWPMIEAKKGYWYSAQLSATSLHGIQGYRVFIAIAMMLGDGLFHFAYMLVVTISSFTKRKSSTQQDCSEEDDEDEKIRNEYFLRDQIPNWAAAGGYAGIAVVSIIVVPMIFHSLKWYHVLVAYLIAPILAFCNSYGAGLTDWSLASNYGKIAILTFSYWVGLENGGVIAGLASCGLVMSILDTASGLMGDFKTGYLTLTSPRSMFFSQLIGTAMGCVITPLVFWIFNSAYRLGDPEGSYPAPYALMYRGIALLGVEGFGSLPKHCLNLSICFFVAAILINLVTQLLKKFETKYRIYRFIPSPMCMAIPFYLGGYFAIDMCVGSLILFGMQMYNKQKAKDFGPAVASGLICGDSLWGIPASFLALAGVNAPFCLKL</sequence>
<dbReference type="EMBL" id="CP133616">
    <property type="protein sequence ID" value="WMV31335.1"/>
    <property type="molecule type" value="Genomic_DNA"/>
</dbReference>
<evidence type="ECO:0000256" key="4">
    <source>
        <dbReference type="ARBA" id="ARBA00022692"/>
    </source>
</evidence>
<dbReference type="InterPro" id="IPR045035">
    <property type="entry name" value="YSL-like"/>
</dbReference>
<feature type="domain" description="Pyridine nucleotide-disulphide oxidoreductase dimerisation" evidence="8">
    <location>
        <begin position="197"/>
        <end position="252"/>
    </location>
</feature>
<proteinExistence type="inferred from homology"/>
<evidence type="ECO:0000256" key="5">
    <source>
        <dbReference type="ARBA" id="ARBA00022989"/>
    </source>
</evidence>
<evidence type="ECO:0000256" key="6">
    <source>
        <dbReference type="ARBA" id="ARBA00023136"/>
    </source>
</evidence>
<dbReference type="Gene3D" id="3.30.390.30">
    <property type="match status" value="1"/>
</dbReference>
<feature type="transmembrane region" description="Helical" evidence="7">
    <location>
        <begin position="691"/>
        <end position="710"/>
    </location>
</feature>
<dbReference type="PRINTS" id="PR00411">
    <property type="entry name" value="PNDRDTASEI"/>
</dbReference>
<comment type="subcellular location">
    <subcellularLocation>
        <location evidence="1">Membrane</location>
        <topology evidence="1">Multi-pass membrane protein</topology>
    </subcellularLocation>
</comment>
<dbReference type="NCBIfam" id="TIGR00728">
    <property type="entry name" value="OPT_sfam"/>
    <property type="match status" value="1"/>
</dbReference>
<feature type="transmembrane region" description="Helical" evidence="7">
    <location>
        <begin position="443"/>
        <end position="461"/>
    </location>
</feature>
<dbReference type="InterPro" id="IPR016156">
    <property type="entry name" value="FAD/NAD-linked_Rdtase_dimer_sf"/>
</dbReference>
<dbReference type="SUPFAM" id="SSF55424">
    <property type="entry name" value="FAD/NAD-linked reductases, dimerisation (C-terminal) domain"/>
    <property type="match status" value="1"/>
</dbReference>
<dbReference type="GO" id="GO:0035673">
    <property type="term" value="F:oligopeptide transmembrane transporter activity"/>
    <property type="evidence" value="ECO:0007669"/>
    <property type="project" value="InterPro"/>
</dbReference>
<name>A0AAF0R257_SOLVR</name>
<reference evidence="9" key="1">
    <citation type="submission" date="2023-08" db="EMBL/GenBank/DDBJ databases">
        <title>A de novo genome assembly of Solanum verrucosum Schlechtendal, a Mexican diploid species geographically isolated from the other diploid A-genome species in potato relatives.</title>
        <authorList>
            <person name="Hosaka K."/>
        </authorList>
    </citation>
    <scope>NUCLEOTIDE SEQUENCE</scope>
    <source>
        <tissue evidence="9">Young leaves</tissue>
    </source>
</reference>
<dbReference type="Pfam" id="PF03169">
    <property type="entry name" value="OPT"/>
    <property type="match status" value="1"/>
</dbReference>
<accession>A0AAF0R257</accession>
<organism evidence="9 10">
    <name type="scientific">Solanum verrucosum</name>
    <dbReference type="NCBI Taxonomy" id="315347"/>
    <lineage>
        <taxon>Eukaryota</taxon>
        <taxon>Viridiplantae</taxon>
        <taxon>Streptophyta</taxon>
        <taxon>Embryophyta</taxon>
        <taxon>Tracheophyta</taxon>
        <taxon>Spermatophyta</taxon>
        <taxon>Magnoliopsida</taxon>
        <taxon>eudicotyledons</taxon>
        <taxon>Gunneridae</taxon>
        <taxon>Pentapetalae</taxon>
        <taxon>asterids</taxon>
        <taxon>lamiids</taxon>
        <taxon>Solanales</taxon>
        <taxon>Solanaceae</taxon>
        <taxon>Solanoideae</taxon>
        <taxon>Solaneae</taxon>
        <taxon>Solanum</taxon>
    </lineage>
</organism>
<feature type="transmembrane region" description="Helical" evidence="7">
    <location>
        <begin position="741"/>
        <end position="759"/>
    </location>
</feature>
<feature type="transmembrane region" description="Helical" evidence="7">
    <location>
        <begin position="665"/>
        <end position="685"/>
    </location>
</feature>
<dbReference type="InterPro" id="IPR004099">
    <property type="entry name" value="Pyr_nucl-diS_OxRdtase_dimer"/>
</dbReference>
<dbReference type="PANTHER" id="PTHR31645">
    <property type="entry name" value="OLIGOPEPTIDE TRANSPORTER YGL114W-RELATED"/>
    <property type="match status" value="1"/>
</dbReference>
<feature type="transmembrane region" description="Helical" evidence="7">
    <location>
        <begin position="882"/>
        <end position="908"/>
    </location>
</feature>
<dbReference type="AlphaFoldDB" id="A0AAF0R257"/>
<evidence type="ECO:0000256" key="2">
    <source>
        <dbReference type="ARBA" id="ARBA00010276"/>
    </source>
</evidence>
<dbReference type="InterPro" id="IPR004813">
    <property type="entry name" value="OPT"/>
</dbReference>
<dbReference type="Gene3D" id="3.50.50.60">
    <property type="entry name" value="FAD/NAD(P)-binding domain"/>
    <property type="match status" value="1"/>
</dbReference>
<evidence type="ECO:0000259" key="8">
    <source>
        <dbReference type="Pfam" id="PF02852"/>
    </source>
</evidence>
<keyword evidence="10" id="KW-1185">Reference proteome</keyword>
<dbReference type="GO" id="GO:0016020">
    <property type="term" value="C:membrane"/>
    <property type="evidence" value="ECO:0007669"/>
    <property type="project" value="UniProtKB-SubCell"/>
</dbReference>
<keyword evidence="3" id="KW-0813">Transport</keyword>
<gene>
    <name evidence="9" type="ORF">MTR67_024720</name>
</gene>
<evidence type="ECO:0000256" key="7">
    <source>
        <dbReference type="SAM" id="Phobius"/>
    </source>
</evidence>
<feature type="transmembrane region" description="Helical" evidence="7">
    <location>
        <begin position="550"/>
        <end position="576"/>
    </location>
</feature>
<feature type="transmembrane region" description="Helical" evidence="7">
    <location>
        <begin position="605"/>
        <end position="625"/>
    </location>
</feature>
<dbReference type="SUPFAM" id="SSF51905">
    <property type="entry name" value="FAD/NAD(P)-binding domain"/>
    <property type="match status" value="1"/>
</dbReference>
<evidence type="ECO:0000256" key="1">
    <source>
        <dbReference type="ARBA" id="ARBA00004141"/>
    </source>
</evidence>
<keyword evidence="6 7" id="KW-0472">Membrane</keyword>
<dbReference type="Proteomes" id="UP001234989">
    <property type="component" value="Chromosome 5"/>
</dbReference>